<dbReference type="InterPro" id="IPR028163">
    <property type="entry name" value="HAUS_6_N"/>
</dbReference>
<dbReference type="GO" id="GO:0070652">
    <property type="term" value="C:HAUS complex"/>
    <property type="evidence" value="ECO:0007669"/>
    <property type="project" value="InterPro"/>
</dbReference>
<name>A0A1R0H3M0_9FUNG</name>
<proteinExistence type="predicted"/>
<evidence type="ECO:0000313" key="4">
    <source>
        <dbReference type="Proteomes" id="UP000187455"/>
    </source>
</evidence>
<dbReference type="AlphaFoldDB" id="A0A1R0H3M0"/>
<evidence type="ECO:0000256" key="1">
    <source>
        <dbReference type="SAM" id="SignalP"/>
    </source>
</evidence>
<dbReference type="Pfam" id="PF14661">
    <property type="entry name" value="HAUS6_N"/>
    <property type="match status" value="1"/>
</dbReference>
<dbReference type="PANTHER" id="PTHR16151:SF2">
    <property type="entry name" value="HAUS AUGMIN-LIKE COMPLEX SUBUNIT 6"/>
    <property type="match status" value="1"/>
</dbReference>
<dbReference type="STRING" id="133383.A0A1R0H3M0"/>
<dbReference type="GO" id="GO:0051225">
    <property type="term" value="P:spindle assembly"/>
    <property type="evidence" value="ECO:0007669"/>
    <property type="project" value="InterPro"/>
</dbReference>
<evidence type="ECO:0000313" key="3">
    <source>
        <dbReference type="EMBL" id="OLY83721.1"/>
    </source>
</evidence>
<feature type="signal peptide" evidence="1">
    <location>
        <begin position="1"/>
        <end position="25"/>
    </location>
</feature>
<comment type="caution">
    <text evidence="3">The sequence shown here is derived from an EMBL/GenBank/DDBJ whole genome shotgun (WGS) entry which is preliminary data.</text>
</comment>
<dbReference type="GO" id="GO:0008017">
    <property type="term" value="F:microtubule binding"/>
    <property type="evidence" value="ECO:0007669"/>
    <property type="project" value="TreeGrafter"/>
</dbReference>
<reference evidence="3 4" key="1">
    <citation type="journal article" date="2016" name="Mol. Biol. Evol.">
        <title>Genome-Wide Survey of Gut Fungi (Harpellales) Reveals the First Horizontally Transferred Ubiquitin Gene from a Mosquito Host.</title>
        <authorList>
            <person name="Wang Y."/>
            <person name="White M.M."/>
            <person name="Kvist S."/>
            <person name="Moncalvo J.M."/>
        </authorList>
    </citation>
    <scope>NUCLEOTIDE SEQUENCE [LARGE SCALE GENOMIC DNA]</scope>
    <source>
        <strain evidence="3 4">ALG-7-W6</strain>
    </source>
</reference>
<keyword evidence="1" id="KW-0732">Signal</keyword>
<organism evidence="3 4">
    <name type="scientific">Smittium mucronatum</name>
    <dbReference type="NCBI Taxonomy" id="133383"/>
    <lineage>
        <taxon>Eukaryota</taxon>
        <taxon>Fungi</taxon>
        <taxon>Fungi incertae sedis</taxon>
        <taxon>Zoopagomycota</taxon>
        <taxon>Kickxellomycotina</taxon>
        <taxon>Harpellomycetes</taxon>
        <taxon>Harpellales</taxon>
        <taxon>Legeriomycetaceae</taxon>
        <taxon>Smittium</taxon>
    </lineage>
</organism>
<evidence type="ECO:0000259" key="2">
    <source>
        <dbReference type="Pfam" id="PF14661"/>
    </source>
</evidence>
<feature type="chain" id="PRO_5012164026" evidence="1">
    <location>
        <begin position="26"/>
        <end position="487"/>
    </location>
</feature>
<dbReference type="OrthoDB" id="5575722at2759"/>
<gene>
    <name evidence="3" type="ORF">AYI68_g2132</name>
</gene>
<dbReference type="Proteomes" id="UP000187455">
    <property type="component" value="Unassembled WGS sequence"/>
</dbReference>
<dbReference type="EMBL" id="LSSL01000777">
    <property type="protein sequence ID" value="OLY83721.1"/>
    <property type="molecule type" value="Genomic_DNA"/>
</dbReference>
<dbReference type="GO" id="GO:1990498">
    <property type="term" value="C:mitotic spindle microtubule"/>
    <property type="evidence" value="ECO:0007669"/>
    <property type="project" value="TreeGrafter"/>
</dbReference>
<feature type="domain" description="HAUS augmin-like complex subunit 6 N-terminal" evidence="2">
    <location>
        <begin position="10"/>
        <end position="146"/>
    </location>
</feature>
<sequence>MNADKMRLQFWQLLLALGFDPLTQNYNIYSGINFDSTIFSKGIDNARAAELVLFFLLSIIDQKRSKMLFSPCFPVCEPKQSREFRSLCFKWMEELKNDNSEARIWPKWSQVRRSYFDECFGSRFENMIWGLAIAAASKKLQFNKRTNIRSAENYSYIKEILSFISNYNLVPHKHLDSPIVLHMNSLLSQSKSDYILANNDRKSSVSIFYSEIKHYDESFSIVHSKRSGISLEIRSELVFLSKKGISFSPPNSPSLQSLKSELDCWVVEIKRLLSDPTQWISTQFENINCINSILNPNFNLHDSYPKTNALTTTQSSLKSSYNQKLVLDGNKILSLCNFQTLSLNNSPCNLEFMDINKILISKLYHFDPKSNKLALDLPIFLELGTFALRFVKEKTHQLRLDQPGSLSHNSLHRSDPDFQTNDVSNFQHIYSLDSHLCDISIQKTPNTSIDQIIDRSMEETSLAINRVSTRIDKLTQLKSKLMSIIQK</sequence>
<keyword evidence="4" id="KW-1185">Reference proteome</keyword>
<accession>A0A1R0H3M0</accession>
<dbReference type="InterPro" id="IPR026797">
    <property type="entry name" value="HAUS_6"/>
</dbReference>
<protein>
    <submittedName>
        <fullName evidence="3">HAUS augmin-like complex subunit 6</fullName>
    </submittedName>
</protein>
<dbReference type="PANTHER" id="PTHR16151">
    <property type="entry name" value="HAUS AUGMIN-LIKE COMPLEX SUBUNIT 6"/>
    <property type="match status" value="1"/>
</dbReference>